<dbReference type="OrthoDB" id="8241126at2"/>
<dbReference type="EMBL" id="LLYB01000089">
    <property type="protein sequence ID" value="KRR20274.1"/>
    <property type="molecule type" value="Genomic_DNA"/>
</dbReference>
<dbReference type="AlphaFoldDB" id="A0A0R3MIU9"/>
<comment type="caution">
    <text evidence="1">The sequence shown here is derived from an EMBL/GenBank/DDBJ whole genome shotgun (WGS) entry which is preliminary data.</text>
</comment>
<evidence type="ECO:0000313" key="2">
    <source>
        <dbReference type="Proteomes" id="UP000051660"/>
    </source>
</evidence>
<dbReference type="RefSeq" id="WP_057860637.1">
    <property type="nucleotide sequence ID" value="NZ_LLYB01000089.1"/>
</dbReference>
<accession>A0A0R3MIU9</accession>
<gene>
    <name evidence="1" type="ORF">CQ14_29550</name>
</gene>
<evidence type="ECO:0000313" key="1">
    <source>
        <dbReference type="EMBL" id="KRR20274.1"/>
    </source>
</evidence>
<organism evidence="1 2">
    <name type="scientific">Bradyrhizobium lablabi</name>
    <dbReference type="NCBI Taxonomy" id="722472"/>
    <lineage>
        <taxon>Bacteria</taxon>
        <taxon>Pseudomonadati</taxon>
        <taxon>Pseudomonadota</taxon>
        <taxon>Alphaproteobacteria</taxon>
        <taxon>Hyphomicrobiales</taxon>
        <taxon>Nitrobacteraceae</taxon>
        <taxon>Bradyrhizobium</taxon>
    </lineage>
</organism>
<protein>
    <submittedName>
        <fullName evidence="1">Uncharacterized protein</fullName>
    </submittedName>
</protein>
<proteinExistence type="predicted"/>
<sequence length="68" mass="7115">MDMFGSGLSNGVIGAPAWLDLPAESPALMSLVTQSIQGYAARTATLPLRRSIMISAGCGLIIWSAKIH</sequence>
<reference evidence="1 2" key="1">
    <citation type="submission" date="2014-03" db="EMBL/GenBank/DDBJ databases">
        <title>Bradyrhizobium valentinum sp. nov., isolated from effective nodules of Lupinus mariae-josephae, a lupine endemic of basic-lime soils in Eastern Spain.</title>
        <authorList>
            <person name="Duran D."/>
            <person name="Rey L."/>
            <person name="Navarro A."/>
            <person name="Busquets A."/>
            <person name="Imperial J."/>
            <person name="Ruiz-Argueso T."/>
        </authorList>
    </citation>
    <scope>NUCLEOTIDE SEQUENCE [LARGE SCALE GENOMIC DNA]</scope>
    <source>
        <strain evidence="1 2">CCBAU 23086</strain>
    </source>
</reference>
<name>A0A0R3MIU9_9BRAD</name>
<dbReference type="Proteomes" id="UP000051660">
    <property type="component" value="Unassembled WGS sequence"/>
</dbReference>